<sequence>MALTDWMIETPTGDRVSKLMAVIGPNGSGKTALLKPVAFLSWFISQSFQNQPDAGIPVTPHFAVANEPTEFECTVDLDGKLWRYVLRCTPERVLHEALYQKRERFGYVFVRDWDAATNSYVVKQQDFGLAMQEARKVRPNVSLISWAAQFGVPLAMRMVAPYIVTNVNVLGRMPMGEQVMLTAAQHFSEHPEQRERMDRLLSAWDLGLSGVELQEIAVNNPQEPGQKVWMPFGKHRNQTTEYRLHFALESSGTQGAFVLLARLLEALEKGGLAVIDEFENDLHPHMLEPILDLFANPTTNPHHAQLLFTCHAMEVLNLVHKSQVMLVQKDIDCESTASRMDAVAGIRSDDNFYAKYMAGAYGAVPHF</sequence>
<organism evidence="2 3">
    <name type="scientific">Sulfuriferula multivorans</name>
    <dbReference type="NCBI Taxonomy" id="1559896"/>
    <lineage>
        <taxon>Bacteria</taxon>
        <taxon>Pseudomonadati</taxon>
        <taxon>Pseudomonadota</taxon>
        <taxon>Betaproteobacteria</taxon>
        <taxon>Nitrosomonadales</taxon>
        <taxon>Sulfuricellaceae</taxon>
        <taxon>Sulfuriferula</taxon>
    </lineage>
</organism>
<dbReference type="PANTHER" id="PTHR40396">
    <property type="entry name" value="ATPASE-LIKE PROTEIN"/>
    <property type="match status" value="1"/>
</dbReference>
<dbReference type="Gene3D" id="3.40.50.300">
    <property type="entry name" value="P-loop containing nucleotide triphosphate hydrolases"/>
    <property type="match status" value="1"/>
</dbReference>
<reference evidence="2 3" key="1">
    <citation type="journal article" date="2019" name="Front. Microbiol.">
        <title>Genomes of Neutrophilic Sulfur-Oxidizing Chemolithoautotrophs Representing 9 Proteobacterial Species From 8 Genera.</title>
        <authorList>
            <person name="Watanabe T."/>
            <person name="Kojima H."/>
            <person name="Umezawa K."/>
            <person name="Hori C."/>
            <person name="Takasuka T.E."/>
            <person name="Kato Y."/>
            <person name="Fukui M."/>
        </authorList>
    </citation>
    <scope>NUCLEOTIDE SEQUENCE [LARGE SCALE GENOMIC DNA]</scope>
    <source>
        <strain evidence="2 3">TTN</strain>
    </source>
</reference>
<gene>
    <name evidence="2" type="ORF">SFMTTN_1728</name>
</gene>
<dbReference type="PANTHER" id="PTHR40396:SF1">
    <property type="entry name" value="ATPASE AAA-TYPE CORE DOMAIN-CONTAINING PROTEIN"/>
    <property type="match status" value="1"/>
</dbReference>
<dbReference type="AlphaFoldDB" id="A0A401JE90"/>
<dbReference type="SUPFAM" id="SSF52540">
    <property type="entry name" value="P-loop containing nucleoside triphosphate hydrolases"/>
    <property type="match status" value="1"/>
</dbReference>
<dbReference type="InterPro" id="IPR003959">
    <property type="entry name" value="ATPase_AAA_core"/>
</dbReference>
<dbReference type="Pfam" id="PF13304">
    <property type="entry name" value="AAA_21"/>
    <property type="match status" value="1"/>
</dbReference>
<dbReference type="GO" id="GO:0016887">
    <property type="term" value="F:ATP hydrolysis activity"/>
    <property type="evidence" value="ECO:0007669"/>
    <property type="project" value="InterPro"/>
</dbReference>
<comment type="caution">
    <text evidence="2">The sequence shown here is derived from an EMBL/GenBank/DDBJ whole genome shotgun (WGS) entry which is preliminary data.</text>
</comment>
<evidence type="ECO:0000313" key="3">
    <source>
        <dbReference type="Proteomes" id="UP000286806"/>
    </source>
</evidence>
<dbReference type="Proteomes" id="UP000286806">
    <property type="component" value="Unassembled WGS sequence"/>
</dbReference>
<feature type="domain" description="ATPase AAA-type core" evidence="1">
    <location>
        <begin position="19"/>
        <end position="316"/>
    </location>
</feature>
<dbReference type="GO" id="GO:0005524">
    <property type="term" value="F:ATP binding"/>
    <property type="evidence" value="ECO:0007669"/>
    <property type="project" value="InterPro"/>
</dbReference>
<keyword evidence="3" id="KW-1185">Reference proteome</keyword>
<evidence type="ECO:0000259" key="1">
    <source>
        <dbReference type="Pfam" id="PF13304"/>
    </source>
</evidence>
<dbReference type="EMBL" id="BGOW01000015">
    <property type="protein sequence ID" value="GBL45917.1"/>
    <property type="molecule type" value="Genomic_DNA"/>
</dbReference>
<evidence type="ECO:0000313" key="2">
    <source>
        <dbReference type="EMBL" id="GBL45917.1"/>
    </source>
</evidence>
<accession>A0A401JE90</accession>
<dbReference type="InterPro" id="IPR027417">
    <property type="entry name" value="P-loop_NTPase"/>
</dbReference>
<proteinExistence type="predicted"/>
<protein>
    <submittedName>
        <fullName evidence="2">Abortive infection protein, internal deletion</fullName>
    </submittedName>
</protein>
<name>A0A401JE90_9PROT</name>